<comment type="subcellular location">
    <subcellularLocation>
        <location evidence="1">Membrane</location>
        <topology evidence="1">Multi-pass membrane protein</topology>
    </subcellularLocation>
</comment>
<gene>
    <name evidence="9" type="ORF">BSL78_11888</name>
</gene>
<evidence type="ECO:0000313" key="9">
    <source>
        <dbReference type="EMBL" id="PIK51228.1"/>
    </source>
</evidence>
<keyword evidence="3 7" id="KW-1133">Transmembrane helix</keyword>
<evidence type="ECO:0000256" key="5">
    <source>
        <dbReference type="ARBA" id="ARBA00023180"/>
    </source>
</evidence>
<evidence type="ECO:0000256" key="3">
    <source>
        <dbReference type="ARBA" id="ARBA00022989"/>
    </source>
</evidence>
<dbReference type="InterPro" id="IPR013057">
    <property type="entry name" value="AA_transpt_TM"/>
</dbReference>
<name>A0A2G8KT96_STIJA</name>
<dbReference type="OrthoDB" id="294541at2759"/>
<protein>
    <submittedName>
        <fullName evidence="9">Putative transmembrane protein</fullName>
    </submittedName>
</protein>
<keyword evidence="2 7" id="KW-0812">Transmembrane</keyword>
<feature type="transmembrane region" description="Helical" evidence="7">
    <location>
        <begin position="58"/>
        <end position="89"/>
    </location>
</feature>
<dbReference type="PANTHER" id="PTHR16189">
    <property type="entry name" value="TRANSMEMBRANE PROTEIN 104-RELATED"/>
    <property type="match status" value="1"/>
</dbReference>
<comment type="caution">
    <text evidence="9">The sequence shown here is derived from an EMBL/GenBank/DDBJ whole genome shotgun (WGS) entry which is preliminary data.</text>
</comment>
<dbReference type="PANTHER" id="PTHR16189:SF0">
    <property type="entry name" value="TRANSMEMBRANE PROTEIN 104"/>
    <property type="match status" value="1"/>
</dbReference>
<feature type="transmembrane region" description="Helical" evidence="7">
    <location>
        <begin position="33"/>
        <end position="52"/>
    </location>
</feature>
<evidence type="ECO:0000256" key="6">
    <source>
        <dbReference type="ARBA" id="ARBA00038166"/>
    </source>
</evidence>
<evidence type="ECO:0000313" key="10">
    <source>
        <dbReference type="Proteomes" id="UP000230750"/>
    </source>
</evidence>
<proteinExistence type="inferred from homology"/>
<comment type="similarity">
    <text evidence="6">Belongs to the TMEM104 family.</text>
</comment>
<keyword evidence="4 7" id="KW-0472">Membrane</keyword>
<evidence type="ECO:0000256" key="7">
    <source>
        <dbReference type="SAM" id="Phobius"/>
    </source>
</evidence>
<organism evidence="9 10">
    <name type="scientific">Stichopus japonicus</name>
    <name type="common">Sea cucumber</name>
    <dbReference type="NCBI Taxonomy" id="307972"/>
    <lineage>
        <taxon>Eukaryota</taxon>
        <taxon>Metazoa</taxon>
        <taxon>Echinodermata</taxon>
        <taxon>Eleutherozoa</taxon>
        <taxon>Echinozoa</taxon>
        <taxon>Holothuroidea</taxon>
        <taxon>Aspidochirotacea</taxon>
        <taxon>Aspidochirotida</taxon>
        <taxon>Stichopodidae</taxon>
        <taxon>Apostichopus</taxon>
    </lineage>
</organism>
<dbReference type="EMBL" id="MRZV01000383">
    <property type="protein sequence ID" value="PIK51228.1"/>
    <property type="molecule type" value="Genomic_DNA"/>
</dbReference>
<dbReference type="Proteomes" id="UP000230750">
    <property type="component" value="Unassembled WGS sequence"/>
</dbReference>
<evidence type="ECO:0000256" key="2">
    <source>
        <dbReference type="ARBA" id="ARBA00022692"/>
    </source>
</evidence>
<feature type="domain" description="Amino acid transporter transmembrane" evidence="8">
    <location>
        <begin position="30"/>
        <end position="84"/>
    </location>
</feature>
<evidence type="ECO:0000259" key="8">
    <source>
        <dbReference type="Pfam" id="PF01490"/>
    </source>
</evidence>
<keyword evidence="10" id="KW-1185">Reference proteome</keyword>
<dbReference type="GO" id="GO:0016020">
    <property type="term" value="C:membrane"/>
    <property type="evidence" value="ECO:0007669"/>
    <property type="project" value="UniProtKB-SubCell"/>
</dbReference>
<dbReference type="Pfam" id="PF01490">
    <property type="entry name" value="Aa_trans"/>
    <property type="match status" value="1"/>
</dbReference>
<evidence type="ECO:0000256" key="4">
    <source>
        <dbReference type="ARBA" id="ARBA00023136"/>
    </source>
</evidence>
<sequence>MGSSKAISGVAPPPSFVVTVYEKQYSPSLTVGLIYIFNLIVGTGALTMPLAFSQAGWLTSIVIICLLAFAGFVNATFVIEAMAAANAIIKHKRKVRKKEVRSSAGIRQQFEFEHC</sequence>
<dbReference type="AlphaFoldDB" id="A0A2G8KT96"/>
<evidence type="ECO:0000256" key="1">
    <source>
        <dbReference type="ARBA" id="ARBA00004141"/>
    </source>
</evidence>
<keyword evidence="5" id="KW-0325">Glycoprotein</keyword>
<reference evidence="9 10" key="1">
    <citation type="journal article" date="2017" name="PLoS Biol.">
        <title>The sea cucumber genome provides insights into morphological evolution and visceral regeneration.</title>
        <authorList>
            <person name="Zhang X."/>
            <person name="Sun L."/>
            <person name="Yuan J."/>
            <person name="Sun Y."/>
            <person name="Gao Y."/>
            <person name="Zhang L."/>
            <person name="Li S."/>
            <person name="Dai H."/>
            <person name="Hamel J.F."/>
            <person name="Liu C."/>
            <person name="Yu Y."/>
            <person name="Liu S."/>
            <person name="Lin W."/>
            <person name="Guo K."/>
            <person name="Jin S."/>
            <person name="Xu P."/>
            <person name="Storey K.B."/>
            <person name="Huan P."/>
            <person name="Zhang T."/>
            <person name="Zhou Y."/>
            <person name="Zhang J."/>
            <person name="Lin C."/>
            <person name="Li X."/>
            <person name="Xing L."/>
            <person name="Huo D."/>
            <person name="Sun M."/>
            <person name="Wang L."/>
            <person name="Mercier A."/>
            <person name="Li F."/>
            <person name="Yang H."/>
            <person name="Xiang J."/>
        </authorList>
    </citation>
    <scope>NUCLEOTIDE SEQUENCE [LARGE SCALE GENOMIC DNA]</scope>
    <source>
        <strain evidence="9">Shaxun</strain>
        <tissue evidence="9">Muscle</tissue>
    </source>
</reference>
<accession>A0A2G8KT96</accession>